<feature type="region of interest" description="Disordered" evidence="1">
    <location>
        <begin position="1"/>
        <end position="32"/>
    </location>
</feature>
<protein>
    <submittedName>
        <fullName evidence="2">89_t:CDS:1</fullName>
    </submittedName>
</protein>
<dbReference type="OrthoDB" id="2376840at2759"/>
<feature type="compositionally biased region" description="Polar residues" evidence="1">
    <location>
        <begin position="1"/>
        <end position="11"/>
    </location>
</feature>
<reference evidence="2" key="1">
    <citation type="submission" date="2021-06" db="EMBL/GenBank/DDBJ databases">
        <authorList>
            <person name="Kallberg Y."/>
            <person name="Tangrot J."/>
            <person name="Rosling A."/>
        </authorList>
    </citation>
    <scope>NUCLEOTIDE SEQUENCE</scope>
    <source>
        <strain evidence="2">AZ414A</strain>
    </source>
</reference>
<accession>A0A9N8Z0U1</accession>
<keyword evidence="3" id="KW-1185">Reference proteome</keyword>
<dbReference type="EMBL" id="CAJVPK010000161">
    <property type="protein sequence ID" value="CAG8463480.1"/>
    <property type="molecule type" value="Genomic_DNA"/>
</dbReference>
<evidence type="ECO:0000313" key="2">
    <source>
        <dbReference type="EMBL" id="CAG8463480.1"/>
    </source>
</evidence>
<dbReference type="Proteomes" id="UP000789706">
    <property type="component" value="Unassembled WGS sequence"/>
</dbReference>
<name>A0A9N8Z0U1_9GLOM</name>
<evidence type="ECO:0000256" key="1">
    <source>
        <dbReference type="SAM" id="MobiDB-lite"/>
    </source>
</evidence>
<dbReference type="AlphaFoldDB" id="A0A9N8Z0U1"/>
<gene>
    <name evidence="2" type="ORF">DEBURN_LOCUS2801</name>
</gene>
<organism evidence="2 3">
    <name type="scientific">Diversispora eburnea</name>
    <dbReference type="NCBI Taxonomy" id="1213867"/>
    <lineage>
        <taxon>Eukaryota</taxon>
        <taxon>Fungi</taxon>
        <taxon>Fungi incertae sedis</taxon>
        <taxon>Mucoromycota</taxon>
        <taxon>Glomeromycotina</taxon>
        <taxon>Glomeromycetes</taxon>
        <taxon>Diversisporales</taxon>
        <taxon>Diversisporaceae</taxon>
        <taxon>Diversispora</taxon>
    </lineage>
</organism>
<proteinExistence type="predicted"/>
<comment type="caution">
    <text evidence="2">The sequence shown here is derived from an EMBL/GenBank/DDBJ whole genome shotgun (WGS) entry which is preliminary data.</text>
</comment>
<evidence type="ECO:0000313" key="3">
    <source>
        <dbReference type="Proteomes" id="UP000789706"/>
    </source>
</evidence>
<sequence length="233" mass="26655">MFAKNTPINLLNPSVPEISNPPPPETFDPRNTESFCAQSTDGWFPEMPNPIHLRRLSRSDGPGLQQMKVPWNLTTSIGQRVEDLENEMPGAIYLPVDKKRREDLLDAAPARRTHDLNLMQLESKLKKLGTNKSVIIDYNFRKQGWNPSSRKARGYGAPSRIFIASVPFEVAIGDNNNWSKWVKTDTLKIWQRNPGDHINSSLVGCDVLDQFFFARQPNQRYQFLRATYEVSLN</sequence>